<dbReference type="SMART" id="SM00475">
    <property type="entry name" value="53EXOc"/>
    <property type="match status" value="1"/>
</dbReference>
<evidence type="ECO:0000256" key="16">
    <source>
        <dbReference type="NCBIfam" id="TIGR00593"/>
    </source>
</evidence>
<dbReference type="InterPro" id="IPR043502">
    <property type="entry name" value="DNA/RNA_pol_sf"/>
</dbReference>
<keyword evidence="11 17" id="KW-0269">Exonuclease</keyword>
<dbReference type="AlphaFoldDB" id="A0A6M9PLW0"/>
<evidence type="ECO:0000256" key="15">
    <source>
        <dbReference type="ARBA" id="ARBA00049244"/>
    </source>
</evidence>
<dbReference type="Gene3D" id="1.20.1060.10">
    <property type="entry name" value="Taq DNA Polymerase, Chain T, domain 4"/>
    <property type="match status" value="1"/>
</dbReference>
<evidence type="ECO:0000256" key="3">
    <source>
        <dbReference type="ARBA" id="ARBA00012417"/>
    </source>
</evidence>
<dbReference type="NCBIfam" id="NF004397">
    <property type="entry name" value="PRK05755.1"/>
    <property type="match status" value="1"/>
</dbReference>
<dbReference type="InterPro" id="IPR008918">
    <property type="entry name" value="HhH2"/>
</dbReference>
<dbReference type="GO" id="GO:0006261">
    <property type="term" value="P:DNA-templated DNA replication"/>
    <property type="evidence" value="ECO:0007669"/>
    <property type="project" value="UniProtKB-UniRule"/>
</dbReference>
<evidence type="ECO:0000259" key="20">
    <source>
        <dbReference type="SMART" id="SM00482"/>
    </source>
</evidence>
<gene>
    <name evidence="17" type="primary">polA</name>
    <name evidence="21" type="ORF">DCO16_09310</name>
</gene>
<keyword evidence="9 17" id="KW-0227">DNA damage</keyword>
<evidence type="ECO:0000313" key="21">
    <source>
        <dbReference type="EMBL" id="QKM63224.1"/>
    </source>
</evidence>
<sequence length="949" mass="104510">MTKHRLLLVDGSSYLYRAFHAMPDLRNGAGDPTGAIYGVVNMMRRARSDIQADHIACVFDAKGKTFRDEMYPDYKAHRSPMPEDLVKQIEPIHAMVKALGWPVLMVSGVEADDVIGTLACQATQAGWETIISTGDKDLAQLVNPSVTLINTMTDEKLDIEGVIAKFGVPPERIVDYLSIIGDAVDNVPGVPKAGPKTANKWLAEFGDLDQLMANADQVKGVVGENLRNSLEWLPKARQLITVKTDCDLSPHLPGLDDLHAKPEDAPLLRELFERYAFKTWLRDVEKQLGRPAVSAETASEEYSSGFDLAGSPLQPASVAGNNTTSKKWGAVATSPTTALSQATTDLQSAISKHYECVVDEAALERWIKKIEGVALTAVDTETTGLDALAAELVGISLCVAPGDACYIPVAHRNGETQLGRELVLARLKPWLESTTNHKVGQHLKYDAHIFANYGITLQGIAFDTLLESYVLESHMPHNMDSLADRHLGIKTIRYEEVCGKGVHQIGFDQVDLKIATDYAAEDADITLRLHLALWPQIQESPGLLYVYEKIEMPAMRVLGIMERNGIRIDSALLSRQGQEVGKRLLSLEGEIHQLAGQPFNIQSPKQIAEILFGQLELPVIKKTPSGAPSTDEEVLQKLAEDYPLPARILDYRSLAKLMSTYIEKLPRMADPKTGRVHTNFSQATAVTGRLASSEPNLQNIPVRTEEGRRIREAFIPAEGCKLLSADYSQIELRIMAHIAEDENLLAAFAAGKDVHQATAAEIFGVPLDAVNSEQRRYAKVINFGLIYGMSAFGLAGNLGIERSAAQSYITKYFDRYPGVAQYMERTRLEARENGYVETVFGRRLWLPEIKGSNGPRRQGAERAAINAPMQGTAADLIKLAMVAVENWLEKEQLKTRMLLQVHDELVFDVPLDELALLQAKLPDLMCKVADLKVPLVVGIGIGDNWEEAH</sequence>
<keyword evidence="5 17" id="KW-0808">Transferase</keyword>
<dbReference type="SUPFAM" id="SSF56672">
    <property type="entry name" value="DNA/RNA polymerases"/>
    <property type="match status" value="1"/>
</dbReference>
<dbReference type="SUPFAM" id="SSF88723">
    <property type="entry name" value="PIN domain-like"/>
    <property type="match status" value="1"/>
</dbReference>
<dbReference type="InterPro" id="IPR019760">
    <property type="entry name" value="DNA-dir_DNA_pol_A_CS"/>
</dbReference>
<dbReference type="CDD" id="cd06139">
    <property type="entry name" value="DNA_polA_I_Ecoli_like_exo"/>
    <property type="match status" value="1"/>
</dbReference>
<evidence type="ECO:0000256" key="13">
    <source>
        <dbReference type="ARBA" id="ARBA00023125"/>
    </source>
</evidence>
<keyword evidence="6 17" id="KW-0548">Nucleotidyltransferase</keyword>
<name>A0A6M9PLW0_9BURK</name>
<dbReference type="CDD" id="cd08637">
    <property type="entry name" value="DNA_pol_A_pol_I_C"/>
    <property type="match status" value="1"/>
</dbReference>
<evidence type="ECO:0000256" key="2">
    <source>
        <dbReference type="ARBA" id="ARBA00011541"/>
    </source>
</evidence>
<comment type="similarity">
    <text evidence="1 17">Belongs to the DNA polymerase type-A family.</text>
</comment>
<dbReference type="CDD" id="cd09898">
    <property type="entry name" value="H3TH_53EXO"/>
    <property type="match status" value="1"/>
</dbReference>
<dbReference type="SUPFAM" id="SSF53098">
    <property type="entry name" value="Ribonuclease H-like"/>
    <property type="match status" value="1"/>
</dbReference>
<dbReference type="PROSITE" id="PS00447">
    <property type="entry name" value="DNA_POLYMERASE_A"/>
    <property type="match status" value="1"/>
</dbReference>
<evidence type="ECO:0000256" key="14">
    <source>
        <dbReference type="ARBA" id="ARBA00023204"/>
    </source>
</evidence>
<dbReference type="Gene3D" id="3.30.420.10">
    <property type="entry name" value="Ribonuclease H-like superfamily/Ribonuclease H"/>
    <property type="match status" value="1"/>
</dbReference>
<dbReference type="InterPro" id="IPR036397">
    <property type="entry name" value="RNaseH_sf"/>
</dbReference>
<feature type="domain" description="5'-3' exonuclease" evidence="19">
    <location>
        <begin position="3"/>
        <end position="261"/>
    </location>
</feature>
<evidence type="ECO:0000256" key="6">
    <source>
        <dbReference type="ARBA" id="ARBA00022695"/>
    </source>
</evidence>
<proteinExistence type="inferred from homology"/>
<dbReference type="CDD" id="cd09859">
    <property type="entry name" value="PIN_53EXO"/>
    <property type="match status" value="1"/>
</dbReference>
<evidence type="ECO:0000256" key="7">
    <source>
        <dbReference type="ARBA" id="ARBA00022705"/>
    </source>
</evidence>
<comment type="subunit">
    <text evidence="2">Single-chain monomer with multiple functions.</text>
</comment>
<dbReference type="Gene3D" id="3.30.70.370">
    <property type="match status" value="1"/>
</dbReference>
<dbReference type="SUPFAM" id="SSF47807">
    <property type="entry name" value="5' to 3' exonuclease, C-terminal subdomain"/>
    <property type="match status" value="1"/>
</dbReference>
<dbReference type="Proteomes" id="UP000500806">
    <property type="component" value="Chromosome"/>
</dbReference>
<dbReference type="KEGG" id="pani:DCO16_09310"/>
<evidence type="ECO:0000259" key="18">
    <source>
        <dbReference type="SMART" id="SM00474"/>
    </source>
</evidence>
<keyword evidence="14 17" id="KW-0234">DNA repair</keyword>
<feature type="domain" description="DNA-directed DNA polymerase family A palm" evidence="20">
    <location>
        <begin position="707"/>
        <end position="913"/>
    </location>
</feature>
<dbReference type="FunFam" id="3.30.420.10:FF:000026">
    <property type="entry name" value="DNA polymerase I"/>
    <property type="match status" value="1"/>
</dbReference>
<evidence type="ECO:0000256" key="8">
    <source>
        <dbReference type="ARBA" id="ARBA00022722"/>
    </source>
</evidence>
<dbReference type="Pfam" id="PF00476">
    <property type="entry name" value="DNA_pol_A"/>
    <property type="match status" value="1"/>
</dbReference>
<dbReference type="InterPro" id="IPR036279">
    <property type="entry name" value="5-3_exonuclease_C_sf"/>
</dbReference>
<dbReference type="InterPro" id="IPR002421">
    <property type="entry name" value="5-3_exonuclease"/>
</dbReference>
<comment type="catalytic activity">
    <reaction evidence="15 17">
        <text>DNA(n) + a 2'-deoxyribonucleoside 5'-triphosphate = DNA(n+1) + diphosphate</text>
        <dbReference type="Rhea" id="RHEA:22508"/>
        <dbReference type="Rhea" id="RHEA-COMP:17339"/>
        <dbReference type="Rhea" id="RHEA-COMP:17340"/>
        <dbReference type="ChEBI" id="CHEBI:33019"/>
        <dbReference type="ChEBI" id="CHEBI:61560"/>
        <dbReference type="ChEBI" id="CHEBI:173112"/>
        <dbReference type="EC" id="2.7.7.7"/>
    </reaction>
</comment>
<dbReference type="InterPro" id="IPR020045">
    <property type="entry name" value="DNA_polI_H3TH"/>
</dbReference>
<dbReference type="PANTHER" id="PTHR10133:SF27">
    <property type="entry name" value="DNA POLYMERASE NU"/>
    <property type="match status" value="1"/>
</dbReference>
<keyword evidence="7 17" id="KW-0235">DNA replication</keyword>
<dbReference type="SMART" id="SM00482">
    <property type="entry name" value="POLAc"/>
    <property type="match status" value="1"/>
</dbReference>
<dbReference type="FunFam" id="1.10.150.20:FF:000003">
    <property type="entry name" value="DNA polymerase I"/>
    <property type="match status" value="1"/>
</dbReference>
<evidence type="ECO:0000313" key="22">
    <source>
        <dbReference type="Proteomes" id="UP000500806"/>
    </source>
</evidence>
<dbReference type="InterPro" id="IPR018320">
    <property type="entry name" value="DNA_polymerase_1"/>
</dbReference>
<dbReference type="Gene3D" id="3.40.50.1010">
    <property type="entry name" value="5'-nuclease"/>
    <property type="match status" value="1"/>
</dbReference>
<dbReference type="Pfam" id="PF01367">
    <property type="entry name" value="5_3_exonuc"/>
    <property type="match status" value="1"/>
</dbReference>
<evidence type="ECO:0000256" key="17">
    <source>
        <dbReference type="RuleBase" id="RU004460"/>
    </source>
</evidence>
<evidence type="ECO:0000256" key="12">
    <source>
        <dbReference type="ARBA" id="ARBA00022932"/>
    </source>
</evidence>
<evidence type="ECO:0000256" key="11">
    <source>
        <dbReference type="ARBA" id="ARBA00022839"/>
    </source>
</evidence>
<dbReference type="GO" id="GO:0008409">
    <property type="term" value="F:5'-3' exonuclease activity"/>
    <property type="evidence" value="ECO:0007669"/>
    <property type="project" value="UniProtKB-UniRule"/>
</dbReference>
<dbReference type="InterPro" id="IPR012337">
    <property type="entry name" value="RNaseH-like_sf"/>
</dbReference>
<dbReference type="PRINTS" id="PR00868">
    <property type="entry name" value="DNAPOLI"/>
</dbReference>
<protein>
    <recommendedName>
        <fullName evidence="4 16">DNA polymerase I</fullName>
        <ecNumber evidence="3 16">2.7.7.7</ecNumber>
    </recommendedName>
</protein>
<dbReference type="Pfam" id="PF01612">
    <property type="entry name" value="DNA_pol_A_exo1"/>
    <property type="match status" value="1"/>
</dbReference>
<dbReference type="FunFam" id="1.20.1060.10:FF:000001">
    <property type="entry name" value="DNA polymerase I"/>
    <property type="match status" value="1"/>
</dbReference>
<keyword evidence="22" id="KW-1185">Reference proteome</keyword>
<dbReference type="GO" id="GO:0003887">
    <property type="term" value="F:DNA-directed DNA polymerase activity"/>
    <property type="evidence" value="ECO:0007669"/>
    <property type="project" value="UniProtKB-UniRule"/>
</dbReference>
<comment type="function">
    <text evidence="17">In addition to polymerase activity, this DNA polymerase exhibits 3'-5' and 5'-3' exonuclease activity.</text>
</comment>
<keyword evidence="12 17" id="KW-0239">DNA-directed DNA polymerase</keyword>
<reference evidence="21 22" key="1">
    <citation type="submission" date="2018-04" db="EMBL/GenBank/DDBJ databases">
        <title>Polynucleobacter sp. LimPoW16 genome.</title>
        <authorList>
            <person name="Hahn M.W."/>
        </authorList>
    </citation>
    <scope>NUCLEOTIDE SEQUENCE [LARGE SCALE GENOMIC DNA]</scope>
    <source>
        <strain evidence="21 22">LimPoW16</strain>
    </source>
</reference>
<dbReference type="FunFam" id="3.40.50.1010:FF:000001">
    <property type="entry name" value="DNA polymerase I"/>
    <property type="match status" value="1"/>
</dbReference>
<feature type="domain" description="3'-5' exonuclease" evidence="18">
    <location>
        <begin position="354"/>
        <end position="538"/>
    </location>
</feature>
<dbReference type="GO" id="GO:0003677">
    <property type="term" value="F:DNA binding"/>
    <property type="evidence" value="ECO:0007669"/>
    <property type="project" value="UniProtKB-UniRule"/>
</dbReference>
<dbReference type="FunFam" id="1.10.150.20:FF:000002">
    <property type="entry name" value="DNA polymerase I"/>
    <property type="match status" value="1"/>
</dbReference>
<dbReference type="EC" id="2.7.7.7" evidence="3 16"/>
<evidence type="ECO:0000256" key="4">
    <source>
        <dbReference type="ARBA" id="ARBA00020311"/>
    </source>
</evidence>
<dbReference type="InterPro" id="IPR002562">
    <property type="entry name" value="3'-5'_exonuclease_dom"/>
</dbReference>
<keyword evidence="10 17" id="KW-0378">Hydrolase</keyword>
<organism evidence="21 22">
    <name type="scientific">Polynucleobacter antarcticus</name>
    <dbReference type="NCBI Taxonomy" id="1743162"/>
    <lineage>
        <taxon>Bacteria</taxon>
        <taxon>Pseudomonadati</taxon>
        <taxon>Pseudomonadota</taxon>
        <taxon>Betaproteobacteria</taxon>
        <taxon>Burkholderiales</taxon>
        <taxon>Burkholderiaceae</taxon>
        <taxon>Polynucleobacter</taxon>
    </lineage>
</organism>
<dbReference type="InterPro" id="IPR001098">
    <property type="entry name" value="DNA-dir_DNA_pol_A_palm_dom"/>
</dbReference>
<keyword evidence="8" id="KW-0540">Nuclease</keyword>
<dbReference type="GO" id="GO:0008408">
    <property type="term" value="F:3'-5' exonuclease activity"/>
    <property type="evidence" value="ECO:0007669"/>
    <property type="project" value="UniProtKB-UniRule"/>
</dbReference>
<dbReference type="GO" id="GO:0006302">
    <property type="term" value="P:double-strand break repair"/>
    <property type="evidence" value="ECO:0007669"/>
    <property type="project" value="TreeGrafter"/>
</dbReference>
<dbReference type="InterPro" id="IPR029060">
    <property type="entry name" value="PIN-like_dom_sf"/>
</dbReference>
<evidence type="ECO:0000256" key="1">
    <source>
        <dbReference type="ARBA" id="ARBA00007705"/>
    </source>
</evidence>
<dbReference type="Pfam" id="PF02739">
    <property type="entry name" value="5_3_exonuc_N"/>
    <property type="match status" value="1"/>
</dbReference>
<evidence type="ECO:0000256" key="5">
    <source>
        <dbReference type="ARBA" id="ARBA00022679"/>
    </source>
</evidence>
<dbReference type="PANTHER" id="PTHR10133">
    <property type="entry name" value="DNA POLYMERASE I"/>
    <property type="match status" value="1"/>
</dbReference>
<dbReference type="SMART" id="SM00279">
    <property type="entry name" value="HhH2"/>
    <property type="match status" value="1"/>
</dbReference>
<dbReference type="RefSeq" id="WP_173943389.1">
    <property type="nucleotide sequence ID" value="NZ_CBCSCD010000002.1"/>
</dbReference>
<dbReference type="InterPro" id="IPR020046">
    <property type="entry name" value="5-3_exonucl_a-hlix_arch_N"/>
</dbReference>
<dbReference type="Gene3D" id="1.10.150.20">
    <property type="entry name" value="5' to 3' exonuclease, C-terminal subdomain"/>
    <property type="match status" value="2"/>
</dbReference>
<dbReference type="EMBL" id="CP028941">
    <property type="protein sequence ID" value="QKM63224.1"/>
    <property type="molecule type" value="Genomic_DNA"/>
</dbReference>
<evidence type="ECO:0000259" key="19">
    <source>
        <dbReference type="SMART" id="SM00475"/>
    </source>
</evidence>
<accession>A0A6M9PLW0</accession>
<keyword evidence="13 17" id="KW-0238">DNA-binding</keyword>
<dbReference type="NCBIfam" id="TIGR00593">
    <property type="entry name" value="pola"/>
    <property type="match status" value="1"/>
</dbReference>
<dbReference type="InterPro" id="IPR002298">
    <property type="entry name" value="DNA_polymerase_A"/>
</dbReference>
<evidence type="ECO:0000256" key="10">
    <source>
        <dbReference type="ARBA" id="ARBA00022801"/>
    </source>
</evidence>
<evidence type="ECO:0000256" key="9">
    <source>
        <dbReference type="ARBA" id="ARBA00022763"/>
    </source>
</evidence>
<dbReference type="SMART" id="SM00474">
    <property type="entry name" value="35EXOc"/>
    <property type="match status" value="1"/>
</dbReference>